<name>A0ABT8BZF6_9VIBR</name>
<accession>A0ABT8BZF6</accession>
<comment type="caution">
    <text evidence="2">The sequence shown here is derived from an EMBL/GenBank/DDBJ whole genome shotgun (WGS) entry which is preliminary data.</text>
</comment>
<keyword evidence="1" id="KW-0812">Transmembrane</keyword>
<organism evidence="2 3">
    <name type="scientific">Vibrio ostreicida</name>
    <dbReference type="NCBI Taxonomy" id="526588"/>
    <lineage>
        <taxon>Bacteria</taxon>
        <taxon>Pseudomonadati</taxon>
        <taxon>Pseudomonadota</taxon>
        <taxon>Gammaproteobacteria</taxon>
        <taxon>Vibrionales</taxon>
        <taxon>Vibrionaceae</taxon>
        <taxon>Vibrio</taxon>
    </lineage>
</organism>
<reference evidence="3" key="1">
    <citation type="journal article" date="2019" name="Int. J. Syst. Evol. Microbiol.">
        <title>The Global Catalogue of Microorganisms (GCM) 10K type strain sequencing project: providing services to taxonomists for standard genome sequencing and annotation.</title>
        <authorList>
            <consortium name="The Broad Institute Genomics Platform"/>
            <consortium name="The Broad Institute Genome Sequencing Center for Infectious Disease"/>
            <person name="Wu L."/>
            <person name="Ma J."/>
        </authorList>
    </citation>
    <scope>NUCLEOTIDE SEQUENCE [LARGE SCALE GENOMIC DNA]</scope>
    <source>
        <strain evidence="3">CECT 7398</strain>
    </source>
</reference>
<feature type="transmembrane region" description="Helical" evidence="1">
    <location>
        <begin position="20"/>
        <end position="38"/>
    </location>
</feature>
<dbReference type="Proteomes" id="UP001238540">
    <property type="component" value="Unassembled WGS sequence"/>
</dbReference>
<keyword evidence="1" id="KW-0472">Membrane</keyword>
<dbReference type="RefSeq" id="WP_290312983.1">
    <property type="nucleotide sequence ID" value="NZ_JAUFQC010000027.1"/>
</dbReference>
<keyword evidence="3" id="KW-1185">Reference proteome</keyword>
<keyword evidence="1" id="KW-1133">Transmembrane helix</keyword>
<evidence type="ECO:0000313" key="3">
    <source>
        <dbReference type="Proteomes" id="UP001238540"/>
    </source>
</evidence>
<sequence>MRIFLASLGNVSMLTRSFKLSIAIMMLTISTSVNNMGCTLRKATSRRLVIKNNVD</sequence>
<proteinExistence type="predicted"/>
<gene>
    <name evidence="2" type="ORF">QWZ16_17935</name>
</gene>
<dbReference type="EMBL" id="JAUFQC010000027">
    <property type="protein sequence ID" value="MDN3611482.1"/>
    <property type="molecule type" value="Genomic_DNA"/>
</dbReference>
<protein>
    <submittedName>
        <fullName evidence="2">Uncharacterized protein</fullName>
    </submittedName>
</protein>
<evidence type="ECO:0000256" key="1">
    <source>
        <dbReference type="SAM" id="Phobius"/>
    </source>
</evidence>
<evidence type="ECO:0000313" key="2">
    <source>
        <dbReference type="EMBL" id="MDN3611482.1"/>
    </source>
</evidence>